<reference evidence="5 6" key="1">
    <citation type="submission" date="2019-08" db="EMBL/GenBank/DDBJ databases">
        <title>Chromobacterium paludis, a novel bacterium isolated from a Maryland marsh pond.</title>
        <authorList>
            <person name="Blackburn M.B."/>
            <person name="Gundersen-Rindal D.E."/>
        </authorList>
    </citation>
    <scope>NUCLEOTIDE SEQUENCE [LARGE SCALE GENOMIC DNA]</scope>
    <source>
        <strain evidence="6">IIBBL 257-1</strain>
    </source>
</reference>
<dbReference type="KEGG" id="chrm:FYK34_13180"/>
<dbReference type="Gene3D" id="3.40.718.10">
    <property type="entry name" value="Isopropylmalate Dehydrogenase"/>
    <property type="match status" value="1"/>
</dbReference>
<accession>A0A5C1DIF8</accession>
<keyword evidence="2 5" id="KW-0808">Transferase</keyword>
<evidence type="ECO:0000256" key="1">
    <source>
        <dbReference type="ARBA" id="ARBA00005656"/>
    </source>
</evidence>
<dbReference type="NCBIfam" id="NF006045">
    <property type="entry name" value="PRK08190.1"/>
    <property type="match status" value="1"/>
</dbReference>
<evidence type="ECO:0000313" key="6">
    <source>
        <dbReference type="Proteomes" id="UP000322079"/>
    </source>
</evidence>
<dbReference type="EMBL" id="CP043473">
    <property type="protein sequence ID" value="QEL56444.1"/>
    <property type="molecule type" value="Genomic_DNA"/>
</dbReference>
<keyword evidence="3" id="KW-0012">Acyltransferase</keyword>
<dbReference type="PANTHER" id="PTHR43356">
    <property type="entry name" value="PHOSPHATE ACETYLTRANSFERASE"/>
    <property type="match status" value="1"/>
</dbReference>
<dbReference type="Pfam" id="PF01515">
    <property type="entry name" value="PTA_PTB"/>
    <property type="match status" value="1"/>
</dbReference>
<sequence length="321" mass="34248">MADSTSRLEESAMIHDTHAFDDILQQARALGTLPMAVAHPCSRESLLGAVEAAENGIATPILVAPLPRLQKLADELEVDLGRFECIDVEHSHAAAERAVQLTRDGYADILMKGSLHTDEFMSAALARDTGIRTDRRISHVWIMKVESYPRYLFITDAAVNIEPDLMTKRDICQNAIDLTHALGIAQPKVAILAAVETINPDMRSTLDAAALCKMAERGQITGAILDGPLAFDNAISKEAADSKGIVSPVAGDPDILLVPDLEAGNMLGKQLTYLAQAASAGIVMGARVPMVLTSRADDASGRLASSAIANLLAHKRRGGRS</sequence>
<dbReference type="GO" id="GO:0016746">
    <property type="term" value="F:acyltransferase activity"/>
    <property type="evidence" value="ECO:0007669"/>
    <property type="project" value="UniProtKB-KW"/>
</dbReference>
<dbReference type="Proteomes" id="UP000322079">
    <property type="component" value="Chromosome"/>
</dbReference>
<organism evidence="5 6">
    <name type="scientific">Chromobacterium paludis</name>
    <dbReference type="NCBI Taxonomy" id="2605945"/>
    <lineage>
        <taxon>Bacteria</taxon>
        <taxon>Pseudomonadati</taxon>
        <taxon>Pseudomonadota</taxon>
        <taxon>Betaproteobacteria</taxon>
        <taxon>Neisseriales</taxon>
        <taxon>Chromobacteriaceae</taxon>
        <taxon>Chromobacterium</taxon>
    </lineage>
</organism>
<dbReference type="NCBIfam" id="NF008852">
    <property type="entry name" value="PRK11890.1"/>
    <property type="match status" value="1"/>
</dbReference>
<name>A0A5C1DIF8_9NEIS</name>
<keyword evidence="6" id="KW-1185">Reference proteome</keyword>
<proteinExistence type="inferred from homology"/>
<feature type="domain" description="Phosphate acetyl/butaryl transferase" evidence="4">
    <location>
        <begin position="97"/>
        <end position="309"/>
    </location>
</feature>
<dbReference type="InterPro" id="IPR002505">
    <property type="entry name" value="PTA_PTB"/>
</dbReference>
<evidence type="ECO:0000256" key="2">
    <source>
        <dbReference type="ARBA" id="ARBA00022679"/>
    </source>
</evidence>
<dbReference type="PIRSF" id="PIRSF000428">
    <property type="entry name" value="P_Ac_trans"/>
    <property type="match status" value="1"/>
</dbReference>
<evidence type="ECO:0000256" key="3">
    <source>
        <dbReference type="ARBA" id="ARBA00023315"/>
    </source>
</evidence>
<dbReference type="SUPFAM" id="SSF53659">
    <property type="entry name" value="Isocitrate/Isopropylmalate dehydrogenase-like"/>
    <property type="match status" value="1"/>
</dbReference>
<dbReference type="AlphaFoldDB" id="A0A5C1DIF8"/>
<protein>
    <submittedName>
        <fullName evidence="5">Phosphate acetyltransferase</fullName>
    </submittedName>
</protein>
<gene>
    <name evidence="5" type="ORF">FYK34_13180</name>
</gene>
<evidence type="ECO:0000313" key="5">
    <source>
        <dbReference type="EMBL" id="QEL56444.1"/>
    </source>
</evidence>
<evidence type="ECO:0000259" key="4">
    <source>
        <dbReference type="Pfam" id="PF01515"/>
    </source>
</evidence>
<dbReference type="InterPro" id="IPR012147">
    <property type="entry name" value="P_Ac_Bu_trans"/>
</dbReference>
<comment type="similarity">
    <text evidence="1">Belongs to the phosphate acetyltransferase and butyryltransferase family.</text>
</comment>
<dbReference type="InterPro" id="IPR050500">
    <property type="entry name" value="Phos_Acetyltrans/Butyryltrans"/>
</dbReference>
<dbReference type="PANTHER" id="PTHR43356:SF2">
    <property type="entry name" value="PHOSPHATE ACETYLTRANSFERASE"/>
    <property type="match status" value="1"/>
</dbReference>